<evidence type="ECO:0000313" key="1">
    <source>
        <dbReference type="EMBL" id="KKL20353.1"/>
    </source>
</evidence>
<organism evidence="1">
    <name type="scientific">marine sediment metagenome</name>
    <dbReference type="NCBI Taxonomy" id="412755"/>
    <lineage>
        <taxon>unclassified sequences</taxon>
        <taxon>metagenomes</taxon>
        <taxon>ecological metagenomes</taxon>
    </lineage>
</organism>
<name>A0A0F9E8G5_9ZZZZ</name>
<protein>
    <submittedName>
        <fullName evidence="1">Uncharacterized protein</fullName>
    </submittedName>
</protein>
<comment type="caution">
    <text evidence="1">The sequence shown here is derived from an EMBL/GenBank/DDBJ whole genome shotgun (WGS) entry which is preliminary data.</text>
</comment>
<dbReference type="AlphaFoldDB" id="A0A0F9E8G5"/>
<reference evidence="1" key="1">
    <citation type="journal article" date="2015" name="Nature">
        <title>Complex archaea that bridge the gap between prokaryotes and eukaryotes.</title>
        <authorList>
            <person name="Spang A."/>
            <person name="Saw J.H."/>
            <person name="Jorgensen S.L."/>
            <person name="Zaremba-Niedzwiedzka K."/>
            <person name="Martijn J."/>
            <person name="Lind A.E."/>
            <person name="van Eijk R."/>
            <person name="Schleper C."/>
            <person name="Guy L."/>
            <person name="Ettema T.J."/>
        </authorList>
    </citation>
    <scope>NUCLEOTIDE SEQUENCE</scope>
</reference>
<accession>A0A0F9E8G5</accession>
<gene>
    <name evidence="1" type="ORF">LCGC14_2456350</name>
</gene>
<dbReference type="EMBL" id="LAZR01038132">
    <property type="protein sequence ID" value="KKL20353.1"/>
    <property type="molecule type" value="Genomic_DNA"/>
</dbReference>
<feature type="non-terminal residue" evidence="1">
    <location>
        <position position="71"/>
    </location>
</feature>
<sequence>MRTDKMPDDPEHGFKVVTVKGDCLGCGSRTRWRWRGKPYCAGCYPGPKYSNRRSNRMDSKALELMDKPGML</sequence>
<proteinExistence type="predicted"/>